<sequence>MRFLIAFVAGFLATLIFHQGAIALLHGAGVIPIAPYPLQPTWPFGVPQVVSLAFWGGVWGLVLWPVIRNARGLKYWGTCILVGAVGPTAVAMLVVFPLKGIPVDAVKIVGGLVLNGIWGFGTGLLILSYFVAKGWLRRPA</sequence>
<dbReference type="AlphaFoldDB" id="A0A934QGB3"/>
<keyword evidence="1" id="KW-1133">Transmembrane helix</keyword>
<feature type="transmembrane region" description="Helical" evidence="1">
    <location>
        <begin position="108"/>
        <end position="132"/>
    </location>
</feature>
<dbReference type="RefSeq" id="WP_027289892.1">
    <property type="nucleotide sequence ID" value="NZ_NRRE01000009.1"/>
</dbReference>
<evidence type="ECO:0000313" key="2">
    <source>
        <dbReference type="EMBL" id="MBK1696005.1"/>
    </source>
</evidence>
<feature type="transmembrane region" description="Helical" evidence="1">
    <location>
        <begin position="75"/>
        <end position="96"/>
    </location>
</feature>
<protein>
    <submittedName>
        <fullName evidence="2">Uncharacterized protein</fullName>
    </submittedName>
</protein>
<keyword evidence="3" id="KW-1185">Reference proteome</keyword>
<name>A0A934QGB3_9PROT</name>
<dbReference type="Proteomes" id="UP000778970">
    <property type="component" value="Unassembled WGS sequence"/>
</dbReference>
<keyword evidence="1" id="KW-0472">Membrane</keyword>
<comment type="caution">
    <text evidence="2">The sequence shown here is derived from an EMBL/GenBank/DDBJ whole genome shotgun (WGS) entry which is preliminary data.</text>
</comment>
<accession>A0A934QGB3</accession>
<reference evidence="2" key="1">
    <citation type="submission" date="2017-08" db="EMBL/GenBank/DDBJ databases">
        <authorList>
            <person name="Imhoff J.F."/>
            <person name="Rahn T."/>
            <person name="Kuenzel S."/>
            <person name="Neulinger S.C."/>
        </authorList>
    </citation>
    <scope>NUCLEOTIDE SEQUENCE</scope>
    <source>
        <strain evidence="2">DSM 9154</strain>
    </source>
</reference>
<keyword evidence="1" id="KW-0812">Transmembrane</keyword>
<reference evidence="2" key="2">
    <citation type="journal article" date="2020" name="Microorganisms">
        <title>Osmotic Adaptation and Compatible Solute Biosynthesis of Phototrophic Bacteria as Revealed from Genome Analyses.</title>
        <authorList>
            <person name="Imhoff J.F."/>
            <person name="Rahn T."/>
            <person name="Kunzel S."/>
            <person name="Keller A."/>
            <person name="Neulinger S.C."/>
        </authorList>
    </citation>
    <scope>NUCLEOTIDE SEQUENCE</scope>
    <source>
        <strain evidence="2">DSM 9154</strain>
    </source>
</reference>
<feature type="transmembrane region" description="Helical" evidence="1">
    <location>
        <begin position="43"/>
        <end position="63"/>
    </location>
</feature>
<proteinExistence type="predicted"/>
<evidence type="ECO:0000313" key="3">
    <source>
        <dbReference type="Proteomes" id="UP000778970"/>
    </source>
</evidence>
<gene>
    <name evidence="2" type="ORF">CKO21_01940</name>
</gene>
<evidence type="ECO:0000256" key="1">
    <source>
        <dbReference type="SAM" id="Phobius"/>
    </source>
</evidence>
<organism evidence="2 3">
    <name type="scientific">Rhodovibrio salinarum</name>
    <dbReference type="NCBI Taxonomy" id="1087"/>
    <lineage>
        <taxon>Bacteria</taxon>
        <taxon>Pseudomonadati</taxon>
        <taxon>Pseudomonadota</taxon>
        <taxon>Alphaproteobacteria</taxon>
        <taxon>Rhodospirillales</taxon>
        <taxon>Rhodovibrionaceae</taxon>
        <taxon>Rhodovibrio</taxon>
    </lineage>
</organism>
<dbReference type="EMBL" id="NRRE01000009">
    <property type="protein sequence ID" value="MBK1696005.1"/>
    <property type="molecule type" value="Genomic_DNA"/>
</dbReference>